<protein>
    <submittedName>
        <fullName evidence="1">Uncharacterized protein</fullName>
    </submittedName>
</protein>
<name>A0A177N0V3_9GAMM</name>
<dbReference type="EMBL" id="LUUJ01000129">
    <property type="protein sequence ID" value="OAI10840.1"/>
    <property type="molecule type" value="Genomic_DNA"/>
</dbReference>
<reference evidence="1 2" key="1">
    <citation type="submission" date="2016-03" db="EMBL/GenBank/DDBJ databases">
        <authorList>
            <person name="Ploux O."/>
        </authorList>
    </citation>
    <scope>NUCLEOTIDE SEQUENCE [LARGE SCALE GENOMIC DNA]</scope>
    <source>
        <strain evidence="1 2">R-45378</strain>
    </source>
</reference>
<evidence type="ECO:0000313" key="1">
    <source>
        <dbReference type="EMBL" id="OAI10840.1"/>
    </source>
</evidence>
<sequence length="234" mass="25481">MLLEAVLDVSSAAVLAGGCQAVAADYAIEVNADGATNKPESNFAKISSSENPEPIVFNATIEERRDFFGQNFNIVQPQKSKLKHTPISEYSANLTVNHELTLLSLYSKSNIQGQNNNANPHQNLLIKNLYQEQAQDNSNLYLYGWGAESLSIAGYPANLAWVRFKALTTGGHLKRLVMLADRVIGASACRIVIDSGAEAGAGNDKTGRKSLALKGNMAITRTFHYEEDLKEFAF</sequence>
<organism evidence="1 2">
    <name type="scientific">Methylomonas koyamae</name>
    <dbReference type="NCBI Taxonomy" id="702114"/>
    <lineage>
        <taxon>Bacteria</taxon>
        <taxon>Pseudomonadati</taxon>
        <taxon>Pseudomonadota</taxon>
        <taxon>Gammaproteobacteria</taxon>
        <taxon>Methylococcales</taxon>
        <taxon>Methylococcaceae</taxon>
        <taxon>Methylomonas</taxon>
    </lineage>
</organism>
<evidence type="ECO:0000313" key="2">
    <source>
        <dbReference type="Proteomes" id="UP000077857"/>
    </source>
</evidence>
<comment type="caution">
    <text evidence="1">The sequence shown here is derived from an EMBL/GenBank/DDBJ whole genome shotgun (WGS) entry which is preliminary data.</text>
</comment>
<proteinExistence type="predicted"/>
<gene>
    <name evidence="1" type="ORF">A1507_21325</name>
</gene>
<accession>A0A177N0V3</accession>
<dbReference type="AlphaFoldDB" id="A0A177N0V3"/>
<dbReference type="Proteomes" id="UP000077857">
    <property type="component" value="Unassembled WGS sequence"/>
</dbReference>